<sequence>MAEKFELESMNRYPESGLSLMIVGGGIAGLAFAIEAHQKGYKVRVVERRPSFDDFGDIIAIQTPALHTLKQWPGFMDRLRASSFTPRTVIKKYYGSLIGKFPLGTPDDPTLVFNRFEFHNILEEYARSLNIPIEFSSNAVAYFESDEKGGVELSDGSKLEADIVVAADGVGSKSWKLILRGKE</sequence>
<dbReference type="EMBL" id="CABFNP030000751">
    <property type="protein sequence ID" value="CAI6083372.1"/>
    <property type="molecule type" value="Genomic_DNA"/>
</dbReference>
<keyword evidence="2" id="KW-0285">Flavoprotein</keyword>
<keyword evidence="4" id="KW-0560">Oxidoreductase</keyword>
<comment type="caution">
    <text evidence="8">The sequence shown here is derived from an EMBL/GenBank/DDBJ whole genome shotgun (WGS) entry which is preliminary data.</text>
</comment>
<keyword evidence="5" id="KW-0503">Monooxygenase</keyword>
<organism evidence="8 9">
    <name type="scientific">Clonostachys chloroleuca</name>
    <dbReference type="NCBI Taxonomy" id="1926264"/>
    <lineage>
        <taxon>Eukaryota</taxon>
        <taxon>Fungi</taxon>
        <taxon>Dikarya</taxon>
        <taxon>Ascomycota</taxon>
        <taxon>Pezizomycotina</taxon>
        <taxon>Sordariomycetes</taxon>
        <taxon>Hypocreomycetidae</taxon>
        <taxon>Hypocreales</taxon>
        <taxon>Bionectriaceae</taxon>
        <taxon>Clonostachys</taxon>
    </lineage>
</organism>
<evidence type="ECO:0000256" key="4">
    <source>
        <dbReference type="ARBA" id="ARBA00023002"/>
    </source>
</evidence>
<dbReference type="GO" id="GO:0071949">
    <property type="term" value="F:FAD binding"/>
    <property type="evidence" value="ECO:0007669"/>
    <property type="project" value="InterPro"/>
</dbReference>
<keyword evidence="9" id="KW-1185">Reference proteome</keyword>
<dbReference type="GO" id="GO:0004497">
    <property type="term" value="F:monooxygenase activity"/>
    <property type="evidence" value="ECO:0007669"/>
    <property type="project" value="UniProtKB-KW"/>
</dbReference>
<evidence type="ECO:0000259" key="7">
    <source>
        <dbReference type="Pfam" id="PF01494"/>
    </source>
</evidence>
<evidence type="ECO:0000256" key="6">
    <source>
        <dbReference type="SAM" id="Phobius"/>
    </source>
</evidence>
<evidence type="ECO:0000256" key="2">
    <source>
        <dbReference type="ARBA" id="ARBA00022630"/>
    </source>
</evidence>
<reference evidence="8" key="1">
    <citation type="submission" date="2023-01" db="EMBL/GenBank/DDBJ databases">
        <authorList>
            <person name="Piombo E."/>
        </authorList>
    </citation>
    <scope>NUCLEOTIDE SEQUENCE</scope>
</reference>
<dbReference type="InterPro" id="IPR050493">
    <property type="entry name" value="FAD-dep_Monooxygenase_BioMet"/>
</dbReference>
<name>A0AA35LWN8_9HYPO</name>
<evidence type="ECO:0000256" key="3">
    <source>
        <dbReference type="ARBA" id="ARBA00022827"/>
    </source>
</evidence>
<dbReference type="Proteomes" id="UP001160390">
    <property type="component" value="Unassembled WGS sequence"/>
</dbReference>
<dbReference type="InterPro" id="IPR036188">
    <property type="entry name" value="FAD/NAD-bd_sf"/>
</dbReference>
<dbReference type="AlphaFoldDB" id="A0AA35LWN8"/>
<dbReference type="PANTHER" id="PTHR13789:SF236">
    <property type="entry name" value="MONOOXYGENASE, PUTATIVE (AFU_ORTHOLOGUE AFUA_6G12060)-RELATED"/>
    <property type="match status" value="1"/>
</dbReference>
<comment type="similarity">
    <text evidence="1">Belongs to the paxM FAD-dependent monooxygenase family.</text>
</comment>
<keyword evidence="3" id="KW-0274">FAD</keyword>
<protein>
    <recommendedName>
        <fullName evidence="7">FAD-binding domain-containing protein</fullName>
    </recommendedName>
</protein>
<gene>
    <name evidence="8" type="ORF">CCHLO57077_00012496</name>
</gene>
<feature type="domain" description="FAD-binding" evidence="7">
    <location>
        <begin position="21"/>
        <end position="174"/>
    </location>
</feature>
<keyword evidence="6" id="KW-1133">Transmembrane helix</keyword>
<dbReference type="SUPFAM" id="SSF51905">
    <property type="entry name" value="FAD/NAD(P)-binding domain"/>
    <property type="match status" value="1"/>
</dbReference>
<proteinExistence type="inferred from homology"/>
<dbReference type="Gene3D" id="3.50.50.60">
    <property type="entry name" value="FAD/NAD(P)-binding domain"/>
    <property type="match status" value="1"/>
</dbReference>
<dbReference type="InterPro" id="IPR002938">
    <property type="entry name" value="FAD-bd"/>
</dbReference>
<accession>A0AA35LWN8</accession>
<keyword evidence="6" id="KW-0812">Transmembrane</keyword>
<dbReference type="PANTHER" id="PTHR13789">
    <property type="entry name" value="MONOOXYGENASE"/>
    <property type="match status" value="1"/>
</dbReference>
<feature type="transmembrane region" description="Helical" evidence="6">
    <location>
        <begin position="16"/>
        <end position="34"/>
    </location>
</feature>
<keyword evidence="6" id="KW-0472">Membrane</keyword>
<evidence type="ECO:0000313" key="9">
    <source>
        <dbReference type="Proteomes" id="UP001160390"/>
    </source>
</evidence>
<evidence type="ECO:0000313" key="8">
    <source>
        <dbReference type="EMBL" id="CAI6083372.1"/>
    </source>
</evidence>
<evidence type="ECO:0000256" key="5">
    <source>
        <dbReference type="ARBA" id="ARBA00023033"/>
    </source>
</evidence>
<dbReference type="Pfam" id="PF01494">
    <property type="entry name" value="FAD_binding_3"/>
    <property type="match status" value="1"/>
</dbReference>
<evidence type="ECO:0000256" key="1">
    <source>
        <dbReference type="ARBA" id="ARBA00007992"/>
    </source>
</evidence>